<organism evidence="1 2">
    <name type="scientific">Flavobacterium agri</name>
    <dbReference type="NCBI Taxonomy" id="2743471"/>
    <lineage>
        <taxon>Bacteria</taxon>
        <taxon>Pseudomonadati</taxon>
        <taxon>Bacteroidota</taxon>
        <taxon>Flavobacteriia</taxon>
        <taxon>Flavobacteriales</taxon>
        <taxon>Flavobacteriaceae</taxon>
        <taxon>Flavobacterium</taxon>
    </lineage>
</organism>
<comment type="caution">
    <text evidence="1">The sequence shown here is derived from an EMBL/GenBank/DDBJ whole genome shotgun (WGS) entry which is preliminary data.</text>
</comment>
<dbReference type="EMBL" id="JACBJI010000003">
    <property type="protein sequence ID" value="NYA70893.1"/>
    <property type="molecule type" value="Genomic_DNA"/>
</dbReference>
<dbReference type="RefSeq" id="WP_176005709.1">
    <property type="nucleotide sequence ID" value="NZ_JABWMI010000010.1"/>
</dbReference>
<accession>A0A7Y9C6Z1</accession>
<keyword evidence="2" id="KW-1185">Reference proteome</keyword>
<dbReference type="Proteomes" id="UP000535020">
    <property type="component" value="Unassembled WGS sequence"/>
</dbReference>
<protein>
    <recommendedName>
        <fullName evidence="3">7-cyano-7-deazaguanine synthase (Queuosine biosynthesis)</fullName>
    </recommendedName>
</protein>
<dbReference type="AlphaFoldDB" id="A0A7Y9C6Z1"/>
<reference evidence="1 2" key="1">
    <citation type="submission" date="2020-07" db="EMBL/GenBank/DDBJ databases">
        <authorList>
            <person name="Sun Q."/>
        </authorList>
    </citation>
    <scope>NUCLEOTIDE SEQUENCE [LARGE SCALE GENOMIC DNA]</scope>
    <source>
        <strain evidence="1 2">MAH-1</strain>
    </source>
</reference>
<name>A0A7Y9C6Z1_9FLAO</name>
<sequence length="428" mass="48803">MLKLDGLRFENGGKRIVYDYSYGAALSHYFNKKQSYFVEYTVDVSQIPASIAVVPFLANFTPISWFAGFDIEVPEADATFLHSLEELKKEFAVHFAKVKPNTKVLATKVVSNKIEGDETALLFSGGLDAFEALTRNIDNNPYLVSVWGADIELTDTKRWDEFQRFNKEETIIADDRVLYVKSNLRTFYTHKVDLLVDISWWGKIQHGMALISMIAPLSWLKGINTVMIASSNTGEVSFGWGSTSETDEKVKWASMSVIHDGFHLRRTEKIENIVEFAKKTGHNTQLRVCYSELRNGKNCSKCAKCQRTMLGFILCGENPDDYGFNIPSNFYELLFKNFGENAVMTTGVAYEWRCLQEKAASAQNLHFIENPETEKNNIATFAALPLETMVNRNIDAQLGKKKLKFTLISKFPRLFQWYLKIRRALKTT</sequence>
<proteinExistence type="predicted"/>
<evidence type="ECO:0000313" key="1">
    <source>
        <dbReference type="EMBL" id="NYA70893.1"/>
    </source>
</evidence>
<evidence type="ECO:0008006" key="3">
    <source>
        <dbReference type="Google" id="ProtNLM"/>
    </source>
</evidence>
<evidence type="ECO:0000313" key="2">
    <source>
        <dbReference type="Proteomes" id="UP000535020"/>
    </source>
</evidence>
<gene>
    <name evidence="1" type="ORF">HZF10_08185</name>
</gene>